<reference evidence="3" key="1">
    <citation type="submission" date="2023-10" db="EMBL/GenBank/DDBJ databases">
        <authorList>
            <person name="Hackl T."/>
        </authorList>
    </citation>
    <scope>NUCLEOTIDE SEQUENCE</scope>
</reference>
<dbReference type="EMBL" id="CAUWAG010000020">
    <property type="protein sequence ID" value="CAJ2513264.1"/>
    <property type="molecule type" value="Genomic_DNA"/>
</dbReference>
<feature type="compositionally biased region" description="Polar residues" evidence="1">
    <location>
        <begin position="194"/>
        <end position="224"/>
    </location>
</feature>
<proteinExistence type="predicted"/>
<feature type="region of interest" description="Disordered" evidence="1">
    <location>
        <begin position="69"/>
        <end position="96"/>
    </location>
</feature>
<keyword evidence="4" id="KW-1185">Reference proteome</keyword>
<evidence type="ECO:0000256" key="2">
    <source>
        <dbReference type="SAM" id="Phobius"/>
    </source>
</evidence>
<name>A0AAI8YQ73_9PEZI</name>
<evidence type="ECO:0000313" key="3">
    <source>
        <dbReference type="EMBL" id="CAJ2513264.1"/>
    </source>
</evidence>
<dbReference type="AlphaFoldDB" id="A0AAI8YQ73"/>
<comment type="caution">
    <text evidence="3">The sequence shown here is derived from an EMBL/GenBank/DDBJ whole genome shotgun (WGS) entry which is preliminary data.</text>
</comment>
<keyword evidence="2" id="KW-0812">Transmembrane</keyword>
<keyword evidence="2" id="KW-0472">Membrane</keyword>
<gene>
    <name evidence="3" type="ORF">KHLLAP_LOCUS13732</name>
</gene>
<evidence type="ECO:0000256" key="1">
    <source>
        <dbReference type="SAM" id="MobiDB-lite"/>
    </source>
</evidence>
<feature type="region of interest" description="Disordered" evidence="1">
    <location>
        <begin position="165"/>
        <end position="284"/>
    </location>
</feature>
<feature type="transmembrane region" description="Helical" evidence="2">
    <location>
        <begin position="20"/>
        <end position="43"/>
    </location>
</feature>
<sequence>MSTTDNNSSSKASPMSDTLVIVLSTVFSVIGVVLIVVAAYLCVRRRHRRISLFNRGITPIGDEEIETWKRPNRRTSTKEKRQSGLDPADIFTRRPMHTPNISTLSLKRAPSVIQYQHNGAGRISLEAALATSPRSFINSSGRKYSMDLPRPEPAVLALAPNARSGLTDETVPGDDPFVVQPSPKRHPSRLYKSPPNSSPNARTHSRTWGSRSSSMRSYTEAWQQQGGGVEASPTGSCPHSNGHSRIYSSSSIPPRLSSGDDEALMGLSPPPSRRNNEVIGQALG</sequence>
<feature type="compositionally biased region" description="Low complexity" evidence="1">
    <location>
        <begin position="239"/>
        <end position="257"/>
    </location>
</feature>
<dbReference type="Proteomes" id="UP001295740">
    <property type="component" value="Unassembled WGS sequence"/>
</dbReference>
<keyword evidence="2" id="KW-1133">Transmembrane helix</keyword>
<evidence type="ECO:0000313" key="4">
    <source>
        <dbReference type="Proteomes" id="UP001295740"/>
    </source>
</evidence>
<organism evidence="3 4">
    <name type="scientific">Anthostomella pinea</name>
    <dbReference type="NCBI Taxonomy" id="933095"/>
    <lineage>
        <taxon>Eukaryota</taxon>
        <taxon>Fungi</taxon>
        <taxon>Dikarya</taxon>
        <taxon>Ascomycota</taxon>
        <taxon>Pezizomycotina</taxon>
        <taxon>Sordariomycetes</taxon>
        <taxon>Xylariomycetidae</taxon>
        <taxon>Xylariales</taxon>
        <taxon>Xylariaceae</taxon>
        <taxon>Anthostomella</taxon>
    </lineage>
</organism>
<accession>A0AAI8YQ73</accession>
<protein>
    <submittedName>
        <fullName evidence="3">Uu.00g013830.m01.CDS01</fullName>
    </submittedName>
</protein>